<comment type="caution">
    <text evidence="8">The sequence shown here is derived from an EMBL/GenBank/DDBJ whole genome shotgun (WGS) entry which is preliminary data.</text>
</comment>
<gene>
    <name evidence="8" type="ORF">ACFFLS_15295</name>
</gene>
<sequence>MEVKKINFLQSYSSILWLLGGIIIGSIFGLVFGEDVLIIKPLGDIFLNLLFTAIIPLIFFTIGSSIANLERTEKLGKLFVIMILVFLATILISAIVMICAVYLFPIHEDIAIAKVPFEEVTSGSAGDQIAKLLTANDFFELLSRKSMLALIIFSFLVGFATLQSGEKGNAFKSFLDSGNEVMKQLLNIIMKSAPIGLGAYFAYQVGVFGPQLLGVYAKPMAVYYGACIFYFFVFFSLYAFVAGGKKAFKVFWSNNITPSLTAVGTCSSIATIPANLEAAQKMGIPAHVRNLVIPLGAPLHKDGSSMSSILKITFLFAMFGKDFSDPMTILLALGITVVVSIVEGGIPNGGYIGEILAITVYGFPMEQALPVAMILGTLVDPIATLLNANGDVICSMMVSRFSEKTKW</sequence>
<name>A0ABV6BSJ4_9FLAO</name>
<dbReference type="SUPFAM" id="SSF118215">
    <property type="entry name" value="Proton glutamate symport protein"/>
    <property type="match status" value="1"/>
</dbReference>
<feature type="transmembrane region" description="Helical" evidence="7">
    <location>
        <begin position="12"/>
        <end position="33"/>
    </location>
</feature>
<dbReference type="PANTHER" id="PTHR42865:SF7">
    <property type="entry name" value="PROTON_GLUTAMATE-ASPARTATE SYMPORTER"/>
    <property type="match status" value="1"/>
</dbReference>
<keyword evidence="2" id="KW-0813">Transport</keyword>
<reference evidence="8 9" key="1">
    <citation type="submission" date="2024-09" db="EMBL/GenBank/DDBJ databases">
        <authorList>
            <person name="Sun Q."/>
            <person name="Mori K."/>
        </authorList>
    </citation>
    <scope>NUCLEOTIDE SEQUENCE [LARGE SCALE GENOMIC DNA]</scope>
    <source>
        <strain evidence="8 9">CGMCC 1.12926</strain>
    </source>
</reference>
<feature type="transmembrane region" description="Helical" evidence="7">
    <location>
        <begin position="78"/>
        <end position="104"/>
    </location>
</feature>
<dbReference type="RefSeq" id="WP_379684625.1">
    <property type="nucleotide sequence ID" value="NZ_JBHLYW010000010.1"/>
</dbReference>
<protein>
    <submittedName>
        <fullName evidence="8">Dicarboxylate/amino acid:cation symporter</fullName>
    </submittedName>
</protein>
<keyword evidence="5 7" id="KW-1133">Transmembrane helix</keyword>
<comment type="subcellular location">
    <subcellularLocation>
        <location evidence="1">Cell membrane</location>
        <topology evidence="1">Multi-pass membrane protein</topology>
    </subcellularLocation>
</comment>
<dbReference type="PRINTS" id="PR00173">
    <property type="entry name" value="EDTRNSPORT"/>
</dbReference>
<evidence type="ECO:0000313" key="8">
    <source>
        <dbReference type="EMBL" id="MFC0078414.1"/>
    </source>
</evidence>
<keyword evidence="9" id="KW-1185">Reference proteome</keyword>
<evidence type="ECO:0000256" key="1">
    <source>
        <dbReference type="ARBA" id="ARBA00004651"/>
    </source>
</evidence>
<evidence type="ECO:0000256" key="5">
    <source>
        <dbReference type="ARBA" id="ARBA00022989"/>
    </source>
</evidence>
<dbReference type="PANTHER" id="PTHR42865">
    <property type="entry name" value="PROTON/GLUTAMATE-ASPARTATE SYMPORTER"/>
    <property type="match status" value="1"/>
</dbReference>
<dbReference type="InterPro" id="IPR001991">
    <property type="entry name" value="Na-dicarboxylate_symporter"/>
</dbReference>
<dbReference type="InterPro" id="IPR036458">
    <property type="entry name" value="Na:dicarbo_symporter_sf"/>
</dbReference>
<evidence type="ECO:0000256" key="7">
    <source>
        <dbReference type="SAM" id="Phobius"/>
    </source>
</evidence>
<evidence type="ECO:0000256" key="3">
    <source>
        <dbReference type="ARBA" id="ARBA00022475"/>
    </source>
</evidence>
<keyword evidence="4 7" id="KW-0812">Transmembrane</keyword>
<evidence type="ECO:0000256" key="2">
    <source>
        <dbReference type="ARBA" id="ARBA00022448"/>
    </source>
</evidence>
<dbReference type="Gene3D" id="1.10.3860.10">
    <property type="entry name" value="Sodium:dicarboxylate symporter"/>
    <property type="match status" value="1"/>
</dbReference>
<feature type="transmembrane region" description="Helical" evidence="7">
    <location>
        <begin position="185"/>
        <end position="203"/>
    </location>
</feature>
<evidence type="ECO:0000256" key="4">
    <source>
        <dbReference type="ARBA" id="ARBA00022692"/>
    </source>
</evidence>
<accession>A0ABV6BSJ4</accession>
<evidence type="ECO:0000313" key="9">
    <source>
        <dbReference type="Proteomes" id="UP001589734"/>
    </source>
</evidence>
<feature type="transmembrane region" description="Helical" evidence="7">
    <location>
        <begin position="45"/>
        <end position="66"/>
    </location>
</feature>
<evidence type="ECO:0000256" key="6">
    <source>
        <dbReference type="ARBA" id="ARBA00023136"/>
    </source>
</evidence>
<dbReference type="Pfam" id="PF00375">
    <property type="entry name" value="SDF"/>
    <property type="match status" value="1"/>
</dbReference>
<keyword evidence="3" id="KW-1003">Cell membrane</keyword>
<proteinExistence type="predicted"/>
<feature type="transmembrane region" description="Helical" evidence="7">
    <location>
        <begin position="146"/>
        <end position="164"/>
    </location>
</feature>
<dbReference type="EMBL" id="JBHLYW010000010">
    <property type="protein sequence ID" value="MFC0078414.1"/>
    <property type="molecule type" value="Genomic_DNA"/>
</dbReference>
<keyword evidence="6 7" id="KW-0472">Membrane</keyword>
<feature type="transmembrane region" description="Helical" evidence="7">
    <location>
        <begin position="223"/>
        <end position="241"/>
    </location>
</feature>
<dbReference type="Proteomes" id="UP001589734">
    <property type="component" value="Unassembled WGS sequence"/>
</dbReference>
<organism evidence="8 9">
    <name type="scientific">Flavobacterium procerum</name>
    <dbReference type="NCBI Taxonomy" id="1455569"/>
    <lineage>
        <taxon>Bacteria</taxon>
        <taxon>Pseudomonadati</taxon>
        <taxon>Bacteroidota</taxon>
        <taxon>Flavobacteriia</taxon>
        <taxon>Flavobacteriales</taxon>
        <taxon>Flavobacteriaceae</taxon>
        <taxon>Flavobacterium</taxon>
    </lineage>
</organism>